<protein>
    <submittedName>
        <fullName evidence="3">Hcp family type VI secretion system effector</fullName>
    </submittedName>
</protein>
<name>A0ABW0LVF0_9BACL</name>
<dbReference type="InterPro" id="IPR036624">
    <property type="entry name" value="Hcp1-lik_sf"/>
</dbReference>
<reference evidence="4" key="1">
    <citation type="journal article" date="2019" name="Int. J. Syst. Evol. Microbiol.">
        <title>The Global Catalogue of Microorganisms (GCM) 10K type strain sequencing project: providing services to taxonomists for standard genome sequencing and annotation.</title>
        <authorList>
            <consortium name="The Broad Institute Genomics Platform"/>
            <consortium name="The Broad Institute Genome Sequencing Center for Infectious Disease"/>
            <person name="Wu L."/>
            <person name="Ma J."/>
        </authorList>
    </citation>
    <scope>NUCLEOTIDE SEQUENCE [LARGE SCALE GENOMIC DNA]</scope>
    <source>
        <strain evidence="4">CCUG 57113</strain>
    </source>
</reference>
<organism evidence="3 4">
    <name type="scientific">Cohnella suwonensis</name>
    <dbReference type="NCBI Taxonomy" id="696072"/>
    <lineage>
        <taxon>Bacteria</taxon>
        <taxon>Bacillati</taxon>
        <taxon>Bacillota</taxon>
        <taxon>Bacilli</taxon>
        <taxon>Bacillales</taxon>
        <taxon>Paenibacillaceae</taxon>
        <taxon>Cohnella</taxon>
    </lineage>
</organism>
<dbReference type="Pfam" id="PF05638">
    <property type="entry name" value="T6SS_HCP"/>
    <property type="match status" value="1"/>
</dbReference>
<dbReference type="PANTHER" id="PTHR36152">
    <property type="entry name" value="CYTOPLASMIC PROTEIN-RELATED"/>
    <property type="match status" value="1"/>
</dbReference>
<dbReference type="RefSeq" id="WP_378082206.1">
    <property type="nucleotide sequence ID" value="NZ_JBHSMH010000030.1"/>
</dbReference>
<feature type="chain" id="PRO_5047304083" evidence="2">
    <location>
        <begin position="22"/>
        <end position="188"/>
    </location>
</feature>
<feature type="signal peptide" evidence="2">
    <location>
        <begin position="1"/>
        <end position="21"/>
    </location>
</feature>
<keyword evidence="2" id="KW-0732">Signal</keyword>
<sequence>MRKKLAIALVLLLLLTGAASAAADTAAAPGSHPALAYKAYLKLDGITGESNASGYENWIVLTGLQFDIANSLASSQGGGSGGGKSTLSQFAVTKKTDAASVPIVLASLSGTSVKTGRIVLVPQGEGALPHLTIDLGSVQIAGYSFDNAVETIMLKFDTIKLSYFPTNPNGSKETPVTGGWSVSQNRKL</sequence>
<evidence type="ECO:0000256" key="2">
    <source>
        <dbReference type="SAM" id="SignalP"/>
    </source>
</evidence>
<dbReference type="SUPFAM" id="SSF141452">
    <property type="entry name" value="Hcp1-like"/>
    <property type="match status" value="1"/>
</dbReference>
<dbReference type="Gene3D" id="2.30.110.20">
    <property type="entry name" value="Hcp1-like"/>
    <property type="match status" value="1"/>
</dbReference>
<dbReference type="InterPro" id="IPR053165">
    <property type="entry name" value="HSI-I_assembly_Hcp1"/>
</dbReference>
<accession>A0ABW0LVF0</accession>
<evidence type="ECO:0000256" key="1">
    <source>
        <dbReference type="SAM" id="MobiDB-lite"/>
    </source>
</evidence>
<comment type="caution">
    <text evidence="3">The sequence shown here is derived from an EMBL/GenBank/DDBJ whole genome shotgun (WGS) entry which is preliminary data.</text>
</comment>
<keyword evidence="4" id="KW-1185">Reference proteome</keyword>
<proteinExistence type="predicted"/>
<gene>
    <name evidence="3" type="ORF">ACFPPD_11035</name>
</gene>
<dbReference type="InterPro" id="IPR008514">
    <property type="entry name" value="T6SS_Hcp"/>
</dbReference>
<dbReference type="Proteomes" id="UP001596105">
    <property type="component" value="Unassembled WGS sequence"/>
</dbReference>
<feature type="region of interest" description="Disordered" evidence="1">
    <location>
        <begin position="167"/>
        <end position="188"/>
    </location>
</feature>
<evidence type="ECO:0000313" key="3">
    <source>
        <dbReference type="EMBL" id="MFC5469255.1"/>
    </source>
</evidence>
<dbReference type="EMBL" id="JBHSMH010000030">
    <property type="protein sequence ID" value="MFC5469255.1"/>
    <property type="molecule type" value="Genomic_DNA"/>
</dbReference>
<dbReference type="PANTHER" id="PTHR36152:SF1">
    <property type="entry name" value="UBIQUITIN-LIKE DOMAIN-CONTAINING PROTEIN"/>
    <property type="match status" value="1"/>
</dbReference>
<evidence type="ECO:0000313" key="4">
    <source>
        <dbReference type="Proteomes" id="UP001596105"/>
    </source>
</evidence>